<organism evidence="3 4">
    <name type="scientific">Batrachochytrium salamandrivorans</name>
    <dbReference type="NCBI Taxonomy" id="1357716"/>
    <lineage>
        <taxon>Eukaryota</taxon>
        <taxon>Fungi</taxon>
        <taxon>Fungi incertae sedis</taxon>
        <taxon>Chytridiomycota</taxon>
        <taxon>Chytridiomycota incertae sedis</taxon>
        <taxon>Chytridiomycetes</taxon>
        <taxon>Rhizophydiales</taxon>
        <taxon>Rhizophydiales incertae sedis</taxon>
        <taxon>Batrachochytrium</taxon>
    </lineage>
</organism>
<feature type="transmembrane region" description="Helical" evidence="2">
    <location>
        <begin position="208"/>
        <end position="228"/>
    </location>
</feature>
<comment type="caution">
    <text evidence="3">The sequence shown here is derived from an EMBL/GenBank/DDBJ whole genome shotgun (WGS) entry which is preliminary data.</text>
</comment>
<feature type="transmembrane region" description="Helical" evidence="2">
    <location>
        <begin position="82"/>
        <end position="102"/>
    </location>
</feature>
<reference evidence="3 4" key="1">
    <citation type="submission" date="2021-02" db="EMBL/GenBank/DDBJ databases">
        <title>Variation within the Batrachochytrium salamandrivorans European outbreak.</title>
        <authorList>
            <person name="Kelly M."/>
            <person name="Pasmans F."/>
            <person name="Shea T.P."/>
            <person name="Munoz J.F."/>
            <person name="Carranza S."/>
            <person name="Cuomo C.A."/>
            <person name="Martel A."/>
        </authorList>
    </citation>
    <scope>NUCLEOTIDE SEQUENCE [LARGE SCALE GENOMIC DNA]</scope>
    <source>
        <strain evidence="3 4">AMFP18/2</strain>
    </source>
</reference>
<accession>A0ABQ8FIU8</accession>
<protein>
    <recommendedName>
        <fullName evidence="5">G-protein coupled receptors family 3 profile domain-containing protein</fullName>
    </recommendedName>
</protein>
<feature type="transmembrane region" description="Helical" evidence="2">
    <location>
        <begin position="157"/>
        <end position="179"/>
    </location>
</feature>
<evidence type="ECO:0000256" key="1">
    <source>
        <dbReference type="SAM" id="MobiDB-lite"/>
    </source>
</evidence>
<evidence type="ECO:0000256" key="2">
    <source>
        <dbReference type="SAM" id="Phobius"/>
    </source>
</evidence>
<gene>
    <name evidence="3" type="ORF">BASA50_003351</name>
</gene>
<evidence type="ECO:0000313" key="3">
    <source>
        <dbReference type="EMBL" id="KAH6598844.1"/>
    </source>
</evidence>
<keyword evidence="2" id="KW-0812">Transmembrane</keyword>
<feature type="compositionally biased region" description="Low complexity" evidence="1">
    <location>
        <begin position="358"/>
        <end position="371"/>
    </location>
</feature>
<feature type="transmembrane region" description="Helical" evidence="2">
    <location>
        <begin position="114"/>
        <end position="137"/>
    </location>
</feature>
<evidence type="ECO:0008006" key="5">
    <source>
        <dbReference type="Google" id="ProtNLM"/>
    </source>
</evidence>
<sequence length="404" mass="42713">MSHSYTETYVGSSMGSLSTVASVFSSIVVYGAGTALTNSKTLQQGLAVAIAATAFLAQRIVFMTLVENVPGLHCDAANGASYGFLVIMRFAILWGLYMRAAGASRIYKSRTMKAFTVFATILGVTSATIVTFQGLLSEDIPGTCSHYLNKYLTALNNLAYVLSLSILTVVVSVPIFGALTGHSTLASHPLQQPSLTRVHNQARVLKRFLRLVPIVLCMLLTILSLLSSQLGNRFMFLGVLIFSDFCSIWLLLFPLVIMAGDNGDNGDVNDTSGPHSAFGSIHSQTRSLHNITSASSGAGGDLQKSSVVVSMPILEYSDLKLSTMHPNGRSPNLVSPIPSSASPLSDTYNLKRSTSHSAALHGGAAPEAGAGSSPRVWDACANPLPLPLKTPNLRNAPPSHSTNG</sequence>
<feature type="region of interest" description="Disordered" evidence="1">
    <location>
        <begin position="327"/>
        <end position="376"/>
    </location>
</feature>
<keyword evidence="2" id="KW-0472">Membrane</keyword>
<name>A0ABQ8FIU8_9FUNG</name>
<feature type="compositionally biased region" description="Polar residues" evidence="1">
    <location>
        <begin position="329"/>
        <end position="357"/>
    </location>
</feature>
<feature type="transmembrane region" description="Helical" evidence="2">
    <location>
        <begin position="12"/>
        <end position="33"/>
    </location>
</feature>
<keyword evidence="2" id="KW-1133">Transmembrane helix</keyword>
<keyword evidence="4" id="KW-1185">Reference proteome</keyword>
<proteinExistence type="predicted"/>
<dbReference type="Proteomes" id="UP001648503">
    <property type="component" value="Unassembled WGS sequence"/>
</dbReference>
<feature type="transmembrane region" description="Helical" evidence="2">
    <location>
        <begin position="45"/>
        <end position="62"/>
    </location>
</feature>
<evidence type="ECO:0000313" key="4">
    <source>
        <dbReference type="Proteomes" id="UP001648503"/>
    </source>
</evidence>
<dbReference type="EMBL" id="JAFCIX010000093">
    <property type="protein sequence ID" value="KAH6598844.1"/>
    <property type="molecule type" value="Genomic_DNA"/>
</dbReference>
<feature type="transmembrane region" description="Helical" evidence="2">
    <location>
        <begin position="234"/>
        <end position="257"/>
    </location>
</feature>